<dbReference type="SUPFAM" id="SSF48264">
    <property type="entry name" value="Cytochrome P450"/>
    <property type="match status" value="1"/>
</dbReference>
<dbReference type="Pfam" id="PF00067">
    <property type="entry name" value="p450"/>
    <property type="match status" value="1"/>
</dbReference>
<evidence type="ECO:0000256" key="5">
    <source>
        <dbReference type="ARBA" id="ARBA00023002"/>
    </source>
</evidence>
<reference evidence="8" key="1">
    <citation type="submission" date="2023-03" db="EMBL/GenBank/DDBJ databases">
        <title>Massive genome expansion in bonnet fungi (Mycena s.s.) driven by repeated elements and novel gene families across ecological guilds.</title>
        <authorList>
            <consortium name="Lawrence Berkeley National Laboratory"/>
            <person name="Harder C.B."/>
            <person name="Miyauchi S."/>
            <person name="Viragh M."/>
            <person name="Kuo A."/>
            <person name="Thoen E."/>
            <person name="Andreopoulos B."/>
            <person name="Lu D."/>
            <person name="Skrede I."/>
            <person name="Drula E."/>
            <person name="Henrissat B."/>
            <person name="Morin E."/>
            <person name="Kohler A."/>
            <person name="Barry K."/>
            <person name="LaButti K."/>
            <person name="Morin E."/>
            <person name="Salamov A."/>
            <person name="Lipzen A."/>
            <person name="Mereny Z."/>
            <person name="Hegedus B."/>
            <person name="Baldrian P."/>
            <person name="Stursova M."/>
            <person name="Weitz H."/>
            <person name="Taylor A."/>
            <person name="Grigoriev I.V."/>
            <person name="Nagy L.G."/>
            <person name="Martin F."/>
            <person name="Kauserud H."/>
        </authorList>
    </citation>
    <scope>NUCLEOTIDE SEQUENCE</scope>
    <source>
        <strain evidence="8">CBHHK182m</strain>
    </source>
</reference>
<dbReference type="GO" id="GO:0004497">
    <property type="term" value="F:monooxygenase activity"/>
    <property type="evidence" value="ECO:0007669"/>
    <property type="project" value="UniProtKB-KW"/>
</dbReference>
<gene>
    <name evidence="8" type="ORF">B0H16DRAFT_1236451</name>
</gene>
<dbReference type="InterPro" id="IPR036396">
    <property type="entry name" value="Cyt_P450_sf"/>
</dbReference>
<evidence type="ECO:0000313" key="9">
    <source>
        <dbReference type="Proteomes" id="UP001215598"/>
    </source>
</evidence>
<comment type="cofactor">
    <cofactor evidence="1">
        <name>heme</name>
        <dbReference type="ChEBI" id="CHEBI:30413"/>
    </cofactor>
</comment>
<keyword evidence="7" id="KW-0503">Monooxygenase</keyword>
<dbReference type="PANTHER" id="PTHR46300:SF7">
    <property type="entry name" value="P450, PUTATIVE (EUROFUNG)-RELATED"/>
    <property type="match status" value="1"/>
</dbReference>
<sequence length="79" mass="9242">IQKLNPISLLGLPHVATEDDIHNDFFVPKGAIVITNNWRLIVFPRHRLFYRDANTWADPEIFRPERFVETANSTKKKDP</sequence>
<dbReference type="GO" id="GO:0016705">
    <property type="term" value="F:oxidoreductase activity, acting on paired donors, with incorporation or reduction of molecular oxygen"/>
    <property type="evidence" value="ECO:0007669"/>
    <property type="project" value="InterPro"/>
</dbReference>
<organism evidence="8 9">
    <name type="scientific">Mycena metata</name>
    <dbReference type="NCBI Taxonomy" id="1033252"/>
    <lineage>
        <taxon>Eukaryota</taxon>
        <taxon>Fungi</taxon>
        <taxon>Dikarya</taxon>
        <taxon>Basidiomycota</taxon>
        <taxon>Agaricomycotina</taxon>
        <taxon>Agaricomycetes</taxon>
        <taxon>Agaricomycetidae</taxon>
        <taxon>Agaricales</taxon>
        <taxon>Marasmiineae</taxon>
        <taxon>Mycenaceae</taxon>
        <taxon>Mycena</taxon>
    </lineage>
</organism>
<proteinExistence type="inferred from homology"/>
<dbReference type="Gene3D" id="1.10.630.10">
    <property type="entry name" value="Cytochrome P450"/>
    <property type="match status" value="1"/>
</dbReference>
<evidence type="ECO:0000256" key="3">
    <source>
        <dbReference type="ARBA" id="ARBA00022617"/>
    </source>
</evidence>
<dbReference type="InterPro" id="IPR050364">
    <property type="entry name" value="Cytochrome_P450_fung"/>
</dbReference>
<dbReference type="EMBL" id="JARKIB010000008">
    <property type="protein sequence ID" value="KAJ7777345.1"/>
    <property type="molecule type" value="Genomic_DNA"/>
</dbReference>
<comment type="similarity">
    <text evidence="2">Belongs to the cytochrome P450 family.</text>
</comment>
<evidence type="ECO:0000313" key="8">
    <source>
        <dbReference type="EMBL" id="KAJ7777345.1"/>
    </source>
</evidence>
<evidence type="ECO:0000256" key="1">
    <source>
        <dbReference type="ARBA" id="ARBA00001971"/>
    </source>
</evidence>
<accession>A0AAD7NVZ5</accession>
<feature type="non-terminal residue" evidence="8">
    <location>
        <position position="1"/>
    </location>
</feature>
<keyword evidence="6" id="KW-0408">Iron</keyword>
<keyword evidence="5" id="KW-0560">Oxidoreductase</keyword>
<evidence type="ECO:0000256" key="4">
    <source>
        <dbReference type="ARBA" id="ARBA00022723"/>
    </source>
</evidence>
<dbReference type="GO" id="GO:0020037">
    <property type="term" value="F:heme binding"/>
    <property type="evidence" value="ECO:0007669"/>
    <property type="project" value="InterPro"/>
</dbReference>
<name>A0AAD7NVZ5_9AGAR</name>
<keyword evidence="4" id="KW-0479">Metal-binding</keyword>
<dbReference type="AlphaFoldDB" id="A0AAD7NVZ5"/>
<evidence type="ECO:0000256" key="6">
    <source>
        <dbReference type="ARBA" id="ARBA00023004"/>
    </source>
</evidence>
<evidence type="ECO:0008006" key="10">
    <source>
        <dbReference type="Google" id="ProtNLM"/>
    </source>
</evidence>
<dbReference type="InterPro" id="IPR001128">
    <property type="entry name" value="Cyt_P450"/>
</dbReference>
<dbReference type="GO" id="GO:0005506">
    <property type="term" value="F:iron ion binding"/>
    <property type="evidence" value="ECO:0007669"/>
    <property type="project" value="InterPro"/>
</dbReference>
<dbReference type="Proteomes" id="UP001215598">
    <property type="component" value="Unassembled WGS sequence"/>
</dbReference>
<feature type="non-terminal residue" evidence="8">
    <location>
        <position position="79"/>
    </location>
</feature>
<evidence type="ECO:0000256" key="7">
    <source>
        <dbReference type="ARBA" id="ARBA00023033"/>
    </source>
</evidence>
<keyword evidence="3" id="KW-0349">Heme</keyword>
<dbReference type="PANTHER" id="PTHR46300">
    <property type="entry name" value="P450, PUTATIVE (EUROFUNG)-RELATED-RELATED"/>
    <property type="match status" value="1"/>
</dbReference>
<comment type="caution">
    <text evidence="8">The sequence shown here is derived from an EMBL/GenBank/DDBJ whole genome shotgun (WGS) entry which is preliminary data.</text>
</comment>
<keyword evidence="9" id="KW-1185">Reference proteome</keyword>
<protein>
    <recommendedName>
        <fullName evidence="10">Cytochrome P450</fullName>
    </recommendedName>
</protein>
<evidence type="ECO:0000256" key="2">
    <source>
        <dbReference type="ARBA" id="ARBA00010617"/>
    </source>
</evidence>